<gene>
    <name evidence="2" type="ORF">H8E41_06190</name>
</gene>
<proteinExistence type="predicted"/>
<dbReference type="Gene3D" id="2.40.10.220">
    <property type="entry name" value="predicted glycosyltransferase like domains"/>
    <property type="match status" value="1"/>
</dbReference>
<evidence type="ECO:0000313" key="3">
    <source>
        <dbReference type="Proteomes" id="UP000614424"/>
    </source>
</evidence>
<evidence type="ECO:0000313" key="2">
    <source>
        <dbReference type="EMBL" id="MBC8317477.1"/>
    </source>
</evidence>
<sequence>MRKERRKHLRLSLNFKVKLEIPRRKFVLGGHTLNLSFAGAFIELDHIPLVLPNEYFRLTLLGQVEFTCRVIHSNADGIGCQFDFIQIRYYELFKKMLLRNAPDPERIVKEIGRWAETKGP</sequence>
<name>A0A8J6NDM9_9BACT</name>
<organism evidence="2 3">
    <name type="scientific">Candidatus Desulfobia pelagia</name>
    <dbReference type="NCBI Taxonomy" id="2841692"/>
    <lineage>
        <taxon>Bacteria</taxon>
        <taxon>Pseudomonadati</taxon>
        <taxon>Thermodesulfobacteriota</taxon>
        <taxon>Desulfobulbia</taxon>
        <taxon>Desulfobulbales</taxon>
        <taxon>Desulfobulbaceae</taxon>
        <taxon>Candidatus Desulfobia</taxon>
    </lineage>
</organism>
<dbReference type="GO" id="GO:0035438">
    <property type="term" value="F:cyclic-di-GMP binding"/>
    <property type="evidence" value="ECO:0007669"/>
    <property type="project" value="InterPro"/>
</dbReference>
<protein>
    <submittedName>
        <fullName evidence="2">PilZ domain-containing protein</fullName>
    </submittedName>
</protein>
<reference evidence="2 3" key="1">
    <citation type="submission" date="2020-08" db="EMBL/GenBank/DDBJ databases">
        <title>Bridging the membrane lipid divide: bacteria of the FCB group superphylum have the potential to synthesize archaeal ether lipids.</title>
        <authorList>
            <person name="Villanueva L."/>
            <person name="Von Meijenfeldt F.A.B."/>
            <person name="Westbye A.B."/>
            <person name="Yadav S."/>
            <person name="Hopmans E.C."/>
            <person name="Dutilh B.E."/>
            <person name="Sinninghe Damste J.S."/>
        </authorList>
    </citation>
    <scope>NUCLEOTIDE SEQUENCE [LARGE SCALE GENOMIC DNA]</scope>
    <source>
        <strain evidence="2">NIOZ-UU47</strain>
    </source>
</reference>
<feature type="domain" description="PilZ" evidence="1">
    <location>
        <begin position="4"/>
        <end position="96"/>
    </location>
</feature>
<comment type="caution">
    <text evidence="2">The sequence shown here is derived from an EMBL/GenBank/DDBJ whole genome shotgun (WGS) entry which is preliminary data.</text>
</comment>
<dbReference type="SUPFAM" id="SSF141371">
    <property type="entry name" value="PilZ domain-like"/>
    <property type="match status" value="1"/>
</dbReference>
<dbReference type="Proteomes" id="UP000614424">
    <property type="component" value="Unassembled WGS sequence"/>
</dbReference>
<evidence type="ECO:0000259" key="1">
    <source>
        <dbReference type="Pfam" id="PF07238"/>
    </source>
</evidence>
<dbReference type="InterPro" id="IPR009875">
    <property type="entry name" value="PilZ_domain"/>
</dbReference>
<dbReference type="Pfam" id="PF07238">
    <property type="entry name" value="PilZ"/>
    <property type="match status" value="1"/>
</dbReference>
<dbReference type="AlphaFoldDB" id="A0A8J6NDM9"/>
<dbReference type="EMBL" id="JACNJZ010000091">
    <property type="protein sequence ID" value="MBC8317477.1"/>
    <property type="molecule type" value="Genomic_DNA"/>
</dbReference>
<accession>A0A8J6NDM9</accession>